<dbReference type="AlphaFoldDB" id="A0A7C1GAM9"/>
<name>A0A7C1GAM9_9CREN</name>
<sequence>MAETVATGIVGRILAEYVKKVAEKALAGKKLSDWEVGILMMNQMSSSLEARISSLEERFEERIGSLDEKYDARISSLEERLEARISSLEKSLDARISSLEKRIEKIELDMDYLKKSLDSLRDNVVNVLVAELRTRREKE</sequence>
<feature type="coiled-coil region" evidence="1">
    <location>
        <begin position="89"/>
        <end position="123"/>
    </location>
</feature>
<organism evidence="2">
    <name type="scientific">Thermofilum adornatum</name>
    <dbReference type="NCBI Taxonomy" id="1365176"/>
    <lineage>
        <taxon>Archaea</taxon>
        <taxon>Thermoproteota</taxon>
        <taxon>Thermoprotei</taxon>
        <taxon>Thermofilales</taxon>
        <taxon>Thermofilaceae</taxon>
        <taxon>Thermofilum</taxon>
    </lineage>
</organism>
<evidence type="ECO:0008006" key="3">
    <source>
        <dbReference type="Google" id="ProtNLM"/>
    </source>
</evidence>
<gene>
    <name evidence="2" type="ORF">ENN26_05985</name>
</gene>
<dbReference type="Gene3D" id="1.20.5.340">
    <property type="match status" value="1"/>
</dbReference>
<evidence type="ECO:0000313" key="2">
    <source>
        <dbReference type="EMBL" id="HDP15307.1"/>
    </source>
</evidence>
<reference evidence="2" key="1">
    <citation type="journal article" date="2020" name="mSystems">
        <title>Genome- and Community-Level Interaction Insights into Carbon Utilization and Element Cycling Functions of Hydrothermarchaeota in Hydrothermal Sediment.</title>
        <authorList>
            <person name="Zhou Z."/>
            <person name="Liu Y."/>
            <person name="Xu W."/>
            <person name="Pan J."/>
            <person name="Luo Z.H."/>
            <person name="Li M."/>
        </authorList>
    </citation>
    <scope>NUCLEOTIDE SEQUENCE [LARGE SCALE GENOMIC DNA]</scope>
    <source>
        <strain evidence="2">SpSt-116</strain>
    </source>
</reference>
<comment type="caution">
    <text evidence="2">The sequence shown here is derived from an EMBL/GenBank/DDBJ whole genome shotgun (WGS) entry which is preliminary data.</text>
</comment>
<dbReference type="EMBL" id="DSAY01000107">
    <property type="protein sequence ID" value="HDP15307.1"/>
    <property type="molecule type" value="Genomic_DNA"/>
</dbReference>
<accession>A0A7C1GAM9</accession>
<evidence type="ECO:0000256" key="1">
    <source>
        <dbReference type="SAM" id="Coils"/>
    </source>
</evidence>
<keyword evidence="1" id="KW-0175">Coiled coil</keyword>
<protein>
    <recommendedName>
        <fullName evidence="3">DUF1640 domain-containing protein</fullName>
    </recommendedName>
</protein>
<proteinExistence type="predicted"/>